<dbReference type="InterPro" id="IPR000945">
    <property type="entry name" value="DBH-like"/>
</dbReference>
<feature type="compositionally biased region" description="Polar residues" evidence="1">
    <location>
        <begin position="321"/>
        <end position="330"/>
    </location>
</feature>
<evidence type="ECO:0000313" key="3">
    <source>
        <dbReference type="EMBL" id="GAU91055.1"/>
    </source>
</evidence>
<feature type="chain" id="PRO_5008897522" description="DOMON domain-containing protein" evidence="2">
    <location>
        <begin position="28"/>
        <end position="340"/>
    </location>
</feature>
<gene>
    <name evidence="3" type="primary">RvY_03383-1</name>
    <name evidence="3" type="synonym">RvY_03383.1</name>
    <name evidence="3" type="ORF">RvY_03383</name>
</gene>
<evidence type="ECO:0000256" key="2">
    <source>
        <dbReference type="SAM" id="SignalP"/>
    </source>
</evidence>
<dbReference type="InterPro" id="IPR045266">
    <property type="entry name" value="DOH_DOMON"/>
</dbReference>
<feature type="region of interest" description="Disordered" evidence="1">
    <location>
        <begin position="321"/>
        <end position="340"/>
    </location>
</feature>
<dbReference type="AlphaFoldDB" id="A0A1D1URN0"/>
<dbReference type="GO" id="GO:0005507">
    <property type="term" value="F:copper ion binding"/>
    <property type="evidence" value="ECO:0007669"/>
    <property type="project" value="TreeGrafter"/>
</dbReference>
<evidence type="ECO:0008006" key="5">
    <source>
        <dbReference type="Google" id="ProtNLM"/>
    </source>
</evidence>
<keyword evidence="2" id="KW-0732">Signal</keyword>
<keyword evidence="4" id="KW-1185">Reference proteome</keyword>
<sequence length="340" mass="37233">MHMQRPRWRSLFTAILYFSCFSRPAVCQHHSPASSSGHASPTRNPQLEGQRSRRAPLTLTNSAVLLSRRGSPQEALLSAYWGSNDTHFLLQLEGRTVGWMAFGMSPTGRMDLSGVMFGWCNDIPASLAGWDKVISRMPTASFHPTINSATCYTQDRLIRVYREEQRVDLLTDAIQDWQLISGRQNATHTLLRAVRPFISSALQSTEYPITREVMAIFAVGSADPDVATGEVSRCLYKGSRLLTLLPLDPHSDGASHSGSSSESAHAQGGTSVHPAGPNAVADLHSNDNDRDRPAEATTPFNTTLLHLISKTLDGLGQLLNAMSKSSTNPHSRSEHYPSQV</sequence>
<comment type="caution">
    <text evidence="3">The sequence shown here is derived from an EMBL/GenBank/DDBJ whole genome shotgun (WGS) entry which is preliminary data.</text>
</comment>
<accession>A0A1D1URN0</accession>
<evidence type="ECO:0000313" key="4">
    <source>
        <dbReference type="Proteomes" id="UP000186922"/>
    </source>
</evidence>
<dbReference type="PANTHER" id="PTHR10157:SF23">
    <property type="entry name" value="MOXD1 HOMOLOG 1"/>
    <property type="match status" value="1"/>
</dbReference>
<feature type="compositionally biased region" description="Basic and acidic residues" evidence="1">
    <location>
        <begin position="331"/>
        <end position="340"/>
    </location>
</feature>
<feature type="region of interest" description="Disordered" evidence="1">
    <location>
        <begin position="247"/>
        <end position="298"/>
    </location>
</feature>
<feature type="signal peptide" evidence="2">
    <location>
        <begin position="1"/>
        <end position="27"/>
    </location>
</feature>
<dbReference type="GO" id="GO:0006589">
    <property type="term" value="P:octopamine biosynthetic process"/>
    <property type="evidence" value="ECO:0007669"/>
    <property type="project" value="TreeGrafter"/>
</dbReference>
<dbReference type="GO" id="GO:0042421">
    <property type="term" value="P:norepinephrine biosynthetic process"/>
    <property type="evidence" value="ECO:0007669"/>
    <property type="project" value="TreeGrafter"/>
</dbReference>
<feature type="compositionally biased region" description="Low complexity" evidence="1">
    <location>
        <begin position="252"/>
        <end position="269"/>
    </location>
</feature>
<name>A0A1D1URN0_RAMVA</name>
<dbReference type="GO" id="GO:0030667">
    <property type="term" value="C:secretory granule membrane"/>
    <property type="evidence" value="ECO:0007669"/>
    <property type="project" value="TreeGrafter"/>
</dbReference>
<dbReference type="GO" id="GO:0004500">
    <property type="term" value="F:dopamine beta-monooxygenase activity"/>
    <property type="evidence" value="ECO:0007669"/>
    <property type="project" value="InterPro"/>
</dbReference>
<feature type="compositionally biased region" description="Low complexity" evidence="1">
    <location>
        <begin position="31"/>
        <end position="41"/>
    </location>
</feature>
<dbReference type="PANTHER" id="PTHR10157">
    <property type="entry name" value="DOPAMINE BETA HYDROXYLASE RELATED"/>
    <property type="match status" value="1"/>
</dbReference>
<protein>
    <recommendedName>
        <fullName evidence="5">DOMON domain-containing protein</fullName>
    </recommendedName>
</protein>
<dbReference type="GO" id="GO:0005615">
    <property type="term" value="C:extracellular space"/>
    <property type="evidence" value="ECO:0007669"/>
    <property type="project" value="TreeGrafter"/>
</dbReference>
<dbReference type="GO" id="GO:0042420">
    <property type="term" value="P:dopamine catabolic process"/>
    <property type="evidence" value="ECO:0007669"/>
    <property type="project" value="TreeGrafter"/>
</dbReference>
<feature type="compositionally biased region" description="Basic and acidic residues" evidence="1">
    <location>
        <begin position="284"/>
        <end position="294"/>
    </location>
</feature>
<dbReference type="OrthoDB" id="19261at2759"/>
<proteinExistence type="predicted"/>
<dbReference type="EMBL" id="BDGG01000002">
    <property type="protein sequence ID" value="GAU91055.1"/>
    <property type="molecule type" value="Genomic_DNA"/>
</dbReference>
<dbReference type="Proteomes" id="UP000186922">
    <property type="component" value="Unassembled WGS sequence"/>
</dbReference>
<dbReference type="CDD" id="cd09631">
    <property type="entry name" value="DOMON_DOH"/>
    <property type="match status" value="1"/>
</dbReference>
<reference evidence="3 4" key="1">
    <citation type="journal article" date="2016" name="Nat. Commun.">
        <title>Extremotolerant tardigrade genome and improved radiotolerance of human cultured cells by tardigrade-unique protein.</title>
        <authorList>
            <person name="Hashimoto T."/>
            <person name="Horikawa D.D."/>
            <person name="Saito Y."/>
            <person name="Kuwahara H."/>
            <person name="Kozuka-Hata H."/>
            <person name="Shin-I T."/>
            <person name="Minakuchi Y."/>
            <person name="Ohishi K."/>
            <person name="Motoyama A."/>
            <person name="Aizu T."/>
            <person name="Enomoto A."/>
            <person name="Kondo K."/>
            <person name="Tanaka S."/>
            <person name="Hara Y."/>
            <person name="Koshikawa S."/>
            <person name="Sagara H."/>
            <person name="Miura T."/>
            <person name="Yokobori S."/>
            <person name="Miyagawa K."/>
            <person name="Suzuki Y."/>
            <person name="Kubo T."/>
            <person name="Oyama M."/>
            <person name="Kohara Y."/>
            <person name="Fujiyama A."/>
            <person name="Arakawa K."/>
            <person name="Katayama T."/>
            <person name="Toyoda A."/>
            <person name="Kunieda T."/>
        </authorList>
    </citation>
    <scope>NUCLEOTIDE SEQUENCE [LARGE SCALE GENOMIC DNA]</scope>
    <source>
        <strain evidence="3 4">YOKOZUNA-1</strain>
    </source>
</reference>
<feature type="region of interest" description="Disordered" evidence="1">
    <location>
        <begin position="31"/>
        <end position="54"/>
    </location>
</feature>
<evidence type="ECO:0000256" key="1">
    <source>
        <dbReference type="SAM" id="MobiDB-lite"/>
    </source>
</evidence>
<organism evidence="3 4">
    <name type="scientific">Ramazzottius varieornatus</name>
    <name type="common">Water bear</name>
    <name type="synonym">Tardigrade</name>
    <dbReference type="NCBI Taxonomy" id="947166"/>
    <lineage>
        <taxon>Eukaryota</taxon>
        <taxon>Metazoa</taxon>
        <taxon>Ecdysozoa</taxon>
        <taxon>Tardigrada</taxon>
        <taxon>Eutardigrada</taxon>
        <taxon>Parachela</taxon>
        <taxon>Hypsibioidea</taxon>
        <taxon>Ramazzottiidae</taxon>
        <taxon>Ramazzottius</taxon>
    </lineage>
</organism>